<organism evidence="1 2">
    <name type="scientific">Etheostoma spectabile</name>
    <name type="common">orangethroat darter</name>
    <dbReference type="NCBI Taxonomy" id="54343"/>
    <lineage>
        <taxon>Eukaryota</taxon>
        <taxon>Metazoa</taxon>
        <taxon>Chordata</taxon>
        <taxon>Craniata</taxon>
        <taxon>Vertebrata</taxon>
        <taxon>Euteleostomi</taxon>
        <taxon>Actinopterygii</taxon>
        <taxon>Neopterygii</taxon>
        <taxon>Teleostei</taxon>
        <taxon>Neoteleostei</taxon>
        <taxon>Acanthomorphata</taxon>
        <taxon>Eupercaria</taxon>
        <taxon>Perciformes</taxon>
        <taxon>Percoidei</taxon>
        <taxon>Percidae</taxon>
        <taxon>Etheostomatinae</taxon>
        <taxon>Etheostoma</taxon>
    </lineage>
</organism>
<reference evidence="1 2" key="1">
    <citation type="submission" date="2019-08" db="EMBL/GenBank/DDBJ databases">
        <title>A chromosome-level genome assembly, high-density linkage maps, and genome scans reveal the genomic architecture of hybrid incompatibilities underlying speciation via character displacement in darters (Percidae: Etheostominae).</title>
        <authorList>
            <person name="Moran R.L."/>
            <person name="Catchen J.M."/>
            <person name="Fuller R.C."/>
        </authorList>
    </citation>
    <scope>NUCLEOTIDE SEQUENCE [LARGE SCALE GENOMIC DNA]</scope>
    <source>
        <strain evidence="1">EspeVRDwgs_2016</strain>
        <tissue evidence="1">Muscle</tissue>
    </source>
</reference>
<sequence length="42" mass="4768">MAAFSYIPSIHDKLAENKKIWALFWPRTKTAELSDQGSTTTL</sequence>
<comment type="caution">
    <text evidence="1">The sequence shown here is derived from an EMBL/GenBank/DDBJ whole genome shotgun (WGS) entry which is preliminary data.</text>
</comment>
<gene>
    <name evidence="1" type="ORF">FQN60_016184</name>
</gene>
<proteinExistence type="predicted"/>
<evidence type="ECO:0000313" key="1">
    <source>
        <dbReference type="EMBL" id="KAA8587322.1"/>
    </source>
</evidence>
<accession>A0A5J5CYB4</accession>
<dbReference type="AlphaFoldDB" id="A0A5J5CYB4"/>
<dbReference type="Proteomes" id="UP000327493">
    <property type="component" value="Chromosome 12"/>
</dbReference>
<evidence type="ECO:0000313" key="2">
    <source>
        <dbReference type="Proteomes" id="UP000327493"/>
    </source>
</evidence>
<protein>
    <submittedName>
        <fullName evidence="1">Uncharacterized protein</fullName>
    </submittedName>
</protein>
<dbReference type="EMBL" id="VOFY01000012">
    <property type="protein sequence ID" value="KAA8587322.1"/>
    <property type="molecule type" value="Genomic_DNA"/>
</dbReference>
<keyword evidence="2" id="KW-1185">Reference proteome</keyword>
<name>A0A5J5CYB4_9PERO</name>